<dbReference type="GO" id="GO:0016020">
    <property type="term" value="C:membrane"/>
    <property type="evidence" value="ECO:0007669"/>
    <property type="project" value="InterPro"/>
</dbReference>
<reference evidence="1" key="1">
    <citation type="submission" date="2021-12" db="EMBL/GenBank/DDBJ databases">
        <title>Description of Gramella crocea sp. nov., a new bacterium isolated from activated sludge.</title>
        <authorList>
            <person name="Zhang X."/>
        </authorList>
    </citation>
    <scope>NUCLEOTIDE SEQUENCE</scope>
    <source>
        <strain evidence="1">YB25</strain>
    </source>
</reference>
<proteinExistence type="predicted"/>
<dbReference type="RefSeq" id="WP_240100378.1">
    <property type="nucleotide sequence ID" value="NZ_JAJSON010000026.1"/>
</dbReference>
<dbReference type="Pfam" id="PF03567">
    <property type="entry name" value="Sulfotransfer_2"/>
    <property type="match status" value="1"/>
</dbReference>
<evidence type="ECO:0000313" key="1">
    <source>
        <dbReference type="EMBL" id="MCG9973017.1"/>
    </source>
</evidence>
<dbReference type="InterPro" id="IPR005331">
    <property type="entry name" value="Sulfotransferase"/>
</dbReference>
<evidence type="ECO:0000313" key="2">
    <source>
        <dbReference type="Proteomes" id="UP001139344"/>
    </source>
</evidence>
<dbReference type="AlphaFoldDB" id="A0A9X1UZ49"/>
<accession>A0A9X1UZ49</accession>
<protein>
    <submittedName>
        <fullName evidence="1">Sulfotransferase family 2 domain-containing protein</fullName>
    </submittedName>
</protein>
<keyword evidence="2" id="KW-1185">Reference proteome</keyword>
<name>A0A9X1UZ49_9FLAO</name>
<dbReference type="GO" id="GO:0008146">
    <property type="term" value="F:sulfotransferase activity"/>
    <property type="evidence" value="ECO:0007669"/>
    <property type="project" value="InterPro"/>
</dbReference>
<dbReference type="Proteomes" id="UP001139344">
    <property type="component" value="Unassembled WGS sequence"/>
</dbReference>
<dbReference type="EMBL" id="JAJSON010000026">
    <property type="protein sequence ID" value="MCG9973017.1"/>
    <property type="molecule type" value="Genomic_DNA"/>
</dbReference>
<gene>
    <name evidence="1" type="ORF">LU635_15305</name>
</gene>
<sequence>MISHKHKCIFIHISKCAGTSVENAFGVHTQNLKTPDYDHLFGWDEKNKLWLQHATPKQLIDLGYIEPDTWNEYYKFIIYRNSWSRAYSDYIWIINGYGKDSFSNFLNKTGKFEKVLNDNSSRPYLGDHLYLQKDYFFLNDKRIKYDIEIDFDSLEEGFSMVRNDLDLPIDFFSVQMNSRKYGKNHYSFFYNSKRKNLVFNKYKEDIDFFGFEFEDKRNYFRRILSEFLYY</sequence>
<organism evidence="1 2">
    <name type="scientific">Christiangramia crocea</name>
    <dbReference type="NCBI Taxonomy" id="2904124"/>
    <lineage>
        <taxon>Bacteria</taxon>
        <taxon>Pseudomonadati</taxon>
        <taxon>Bacteroidota</taxon>
        <taxon>Flavobacteriia</taxon>
        <taxon>Flavobacteriales</taxon>
        <taxon>Flavobacteriaceae</taxon>
        <taxon>Christiangramia</taxon>
    </lineage>
</organism>
<comment type="caution">
    <text evidence="1">The sequence shown here is derived from an EMBL/GenBank/DDBJ whole genome shotgun (WGS) entry which is preliminary data.</text>
</comment>